<name>A0AAD7FHU2_9AGAR</name>
<keyword evidence="1" id="KW-0812">Transmembrane</keyword>
<feature type="domain" description="DUF7330" evidence="2">
    <location>
        <begin position="52"/>
        <end position="266"/>
    </location>
</feature>
<accession>A0AAD7FHU2</accession>
<dbReference type="AlphaFoldDB" id="A0AAD7FHU2"/>
<dbReference type="EMBL" id="JARKIF010000013">
    <property type="protein sequence ID" value="KAJ7624876.1"/>
    <property type="molecule type" value="Genomic_DNA"/>
</dbReference>
<feature type="transmembrane region" description="Helical" evidence="1">
    <location>
        <begin position="281"/>
        <end position="305"/>
    </location>
</feature>
<protein>
    <recommendedName>
        <fullName evidence="2">DUF7330 domain-containing protein</fullName>
    </recommendedName>
</protein>
<reference evidence="3" key="1">
    <citation type="submission" date="2023-03" db="EMBL/GenBank/DDBJ databases">
        <title>Massive genome expansion in bonnet fungi (Mycena s.s.) driven by repeated elements and novel gene families across ecological guilds.</title>
        <authorList>
            <consortium name="Lawrence Berkeley National Laboratory"/>
            <person name="Harder C.B."/>
            <person name="Miyauchi S."/>
            <person name="Viragh M."/>
            <person name="Kuo A."/>
            <person name="Thoen E."/>
            <person name="Andreopoulos B."/>
            <person name="Lu D."/>
            <person name="Skrede I."/>
            <person name="Drula E."/>
            <person name="Henrissat B."/>
            <person name="Morin E."/>
            <person name="Kohler A."/>
            <person name="Barry K."/>
            <person name="LaButti K."/>
            <person name="Morin E."/>
            <person name="Salamov A."/>
            <person name="Lipzen A."/>
            <person name="Mereny Z."/>
            <person name="Hegedus B."/>
            <person name="Baldrian P."/>
            <person name="Stursova M."/>
            <person name="Weitz H."/>
            <person name="Taylor A."/>
            <person name="Grigoriev I.V."/>
            <person name="Nagy L.G."/>
            <person name="Martin F."/>
            <person name="Kauserud H."/>
        </authorList>
    </citation>
    <scope>NUCLEOTIDE SEQUENCE</scope>
    <source>
        <strain evidence="3">9284</strain>
    </source>
</reference>
<dbReference type="InterPro" id="IPR055754">
    <property type="entry name" value="DUF7330"/>
</dbReference>
<sequence length="309" mass="34047">MPSNKQDQKPLLPTTVEILSSGLRPYAETAEFDTSLATALEDWDTKSPQNDILVSRNFGSLKTRFTVDPNIHPPNPLLPAVSSWEKDEQLSSNGKISDVAGAELYVGWGQIDAEVCVLPLSENAVCEQNGYPCRRWAKGADGVSWDRPPPCPMKSRVSASTFIGDVTAKVDIGKLSPCTPRLILQAMSSWGQVAVFLPRSFQGSLVTSCSGTPRFSSTLAPLCTSIKEVGREKHWFVGDVYAWRAHADDVIVGSVFGTVWVGYEGEEEEAKKALRWGPVQWLVHIIAVALILWFMRIAFGVLLWFSHII</sequence>
<evidence type="ECO:0000256" key="1">
    <source>
        <dbReference type="SAM" id="Phobius"/>
    </source>
</evidence>
<keyword evidence="1" id="KW-0472">Membrane</keyword>
<evidence type="ECO:0000313" key="3">
    <source>
        <dbReference type="EMBL" id="KAJ7624876.1"/>
    </source>
</evidence>
<dbReference type="Proteomes" id="UP001221142">
    <property type="component" value="Unassembled WGS sequence"/>
</dbReference>
<keyword evidence="4" id="KW-1185">Reference proteome</keyword>
<evidence type="ECO:0000259" key="2">
    <source>
        <dbReference type="Pfam" id="PF24016"/>
    </source>
</evidence>
<organism evidence="3 4">
    <name type="scientific">Roridomyces roridus</name>
    <dbReference type="NCBI Taxonomy" id="1738132"/>
    <lineage>
        <taxon>Eukaryota</taxon>
        <taxon>Fungi</taxon>
        <taxon>Dikarya</taxon>
        <taxon>Basidiomycota</taxon>
        <taxon>Agaricomycotina</taxon>
        <taxon>Agaricomycetes</taxon>
        <taxon>Agaricomycetidae</taxon>
        <taxon>Agaricales</taxon>
        <taxon>Marasmiineae</taxon>
        <taxon>Mycenaceae</taxon>
        <taxon>Roridomyces</taxon>
    </lineage>
</organism>
<proteinExistence type="predicted"/>
<keyword evidence="1" id="KW-1133">Transmembrane helix</keyword>
<gene>
    <name evidence="3" type="ORF">FB45DRAFT_88155</name>
</gene>
<evidence type="ECO:0000313" key="4">
    <source>
        <dbReference type="Proteomes" id="UP001221142"/>
    </source>
</evidence>
<comment type="caution">
    <text evidence="3">The sequence shown here is derived from an EMBL/GenBank/DDBJ whole genome shotgun (WGS) entry which is preliminary data.</text>
</comment>
<dbReference type="Pfam" id="PF24016">
    <property type="entry name" value="DUF7330"/>
    <property type="match status" value="1"/>
</dbReference>